<dbReference type="InterPro" id="IPR011990">
    <property type="entry name" value="TPR-like_helical_dom_sf"/>
</dbReference>
<dbReference type="PATRIC" id="fig|999432.5.peg.1689"/>
<evidence type="ECO:0000256" key="2">
    <source>
        <dbReference type="ARBA" id="ARBA00022803"/>
    </source>
</evidence>
<evidence type="ECO:0000256" key="1">
    <source>
        <dbReference type="ARBA" id="ARBA00022737"/>
    </source>
</evidence>
<dbReference type="EMBL" id="AGDV01000012">
    <property type="protein sequence ID" value="EMB33268.1"/>
    <property type="molecule type" value="Genomic_DNA"/>
</dbReference>
<evidence type="ECO:0000313" key="4">
    <source>
        <dbReference type="EMBL" id="EMB33268.1"/>
    </source>
</evidence>
<comment type="caution">
    <text evidence="4">The sequence shown here is derived from an EMBL/GenBank/DDBJ whole genome shotgun (WGS) entry which is preliminary data.</text>
</comment>
<keyword evidence="2 3" id="KW-0802">TPR repeat</keyword>
<organism evidence="4">
    <name type="scientific">Treponema denticola H-22</name>
    <dbReference type="NCBI Taxonomy" id="999432"/>
    <lineage>
        <taxon>Bacteria</taxon>
        <taxon>Pseudomonadati</taxon>
        <taxon>Spirochaetota</taxon>
        <taxon>Spirochaetia</taxon>
        <taxon>Spirochaetales</taxon>
        <taxon>Treponemataceae</taxon>
        <taxon>Treponema</taxon>
    </lineage>
</organism>
<sequence length="380" mass="43788">MQNPIDSLLYVQISAEQAGKIFEALESSIPLPIQLSEPGQKEDFKAENIKPEMILAGMLTVFAYDRENPHITYYRKIFNLLRPDIRKEMTEAAIIKIKNNDFDMAEEILLSLEGLNPDDGITKLNLALLMEERSQFCEMRELFEDALSFNKRAEELYSELILFEPPLPGVFFNAAYFFIKQKNYIKAKSLLKTYLEIENDSSETAEFRKAKASELLKTISEQALDDELFQKAYKYIDLGEEEKAAESIKLFLRKNPKVWNAWFLLGWALRRMGRWEDARSSFLKTIELLENSEISDKEPLCDVYNELAICLMELKLFDEAEKHLINALSLDSENIKIISNLGTLALKQGKQEEAEAFFRTVLEINPEDKIALNVLGKPRA</sequence>
<dbReference type="Gene3D" id="1.25.40.10">
    <property type="entry name" value="Tetratricopeptide repeat domain"/>
    <property type="match status" value="3"/>
</dbReference>
<proteinExistence type="predicted"/>
<keyword evidence="1" id="KW-0677">Repeat</keyword>
<evidence type="ECO:0000256" key="3">
    <source>
        <dbReference type="PROSITE-ProRule" id="PRU00339"/>
    </source>
</evidence>
<dbReference type="SUPFAM" id="SSF48452">
    <property type="entry name" value="TPR-like"/>
    <property type="match status" value="2"/>
</dbReference>
<evidence type="ECO:0008006" key="5">
    <source>
        <dbReference type="Google" id="ProtNLM"/>
    </source>
</evidence>
<accession>A0A0E2E5Y4</accession>
<dbReference type="SMART" id="SM00028">
    <property type="entry name" value="TPR"/>
    <property type="match status" value="6"/>
</dbReference>
<protein>
    <recommendedName>
        <fullName evidence="5">Tetratricopeptide repeat protein</fullName>
    </recommendedName>
</protein>
<dbReference type="PROSITE" id="PS50005">
    <property type="entry name" value="TPR"/>
    <property type="match status" value="2"/>
</dbReference>
<feature type="repeat" description="TPR" evidence="3">
    <location>
        <begin position="259"/>
        <end position="292"/>
    </location>
</feature>
<dbReference type="AlphaFoldDB" id="A0A0E2E5Y4"/>
<dbReference type="Pfam" id="PF13432">
    <property type="entry name" value="TPR_16"/>
    <property type="match status" value="1"/>
</dbReference>
<feature type="repeat" description="TPR" evidence="3">
    <location>
        <begin position="335"/>
        <end position="368"/>
    </location>
</feature>
<dbReference type="InterPro" id="IPR051012">
    <property type="entry name" value="CellSynth/LPSAsmb/PSIAsmb"/>
</dbReference>
<dbReference type="PANTHER" id="PTHR45586:SF1">
    <property type="entry name" value="LIPOPOLYSACCHARIDE ASSEMBLY PROTEIN B"/>
    <property type="match status" value="1"/>
</dbReference>
<name>A0A0E2E5Y4_TREDN</name>
<dbReference type="PANTHER" id="PTHR45586">
    <property type="entry name" value="TPR REPEAT-CONTAINING PROTEIN PA4667"/>
    <property type="match status" value="1"/>
</dbReference>
<dbReference type="InterPro" id="IPR019734">
    <property type="entry name" value="TPR_rpt"/>
</dbReference>
<reference evidence="4" key="1">
    <citation type="submission" date="2012-01" db="EMBL/GenBank/DDBJ databases">
        <title>The Genome Sequence of Treponema denticola H-22.</title>
        <authorList>
            <consortium name="The Broad Institute Genome Sequencing Platform"/>
            <person name="Earl A."/>
            <person name="Ward D."/>
            <person name="Feldgarden M."/>
            <person name="Gevers D."/>
            <person name="Blanton J.M."/>
            <person name="Fenno C.J."/>
            <person name="Baranova O.V."/>
            <person name="Mathney J."/>
            <person name="Dewhirst F.E."/>
            <person name="Izard J."/>
            <person name="Young S.K."/>
            <person name="Zeng Q."/>
            <person name="Gargeya S."/>
            <person name="Fitzgerald M."/>
            <person name="Haas B."/>
            <person name="Abouelleil A."/>
            <person name="Alvarado L."/>
            <person name="Arachchi H.M."/>
            <person name="Berlin A."/>
            <person name="Chapman S.B."/>
            <person name="Gearin G."/>
            <person name="Goldberg J."/>
            <person name="Griggs A."/>
            <person name="Gujja S."/>
            <person name="Hansen M."/>
            <person name="Heiman D."/>
            <person name="Howarth C."/>
            <person name="Larimer J."/>
            <person name="Lui A."/>
            <person name="MacDonald P.J.P."/>
            <person name="McCowen C."/>
            <person name="Montmayeur A."/>
            <person name="Murphy C."/>
            <person name="Neiman D."/>
            <person name="Pearson M."/>
            <person name="Priest M."/>
            <person name="Roberts A."/>
            <person name="Saif S."/>
            <person name="Shea T."/>
            <person name="Sisk P."/>
            <person name="Stolte C."/>
            <person name="Sykes S."/>
            <person name="Wortman J."/>
            <person name="Nusbaum C."/>
            <person name="Birren B."/>
        </authorList>
    </citation>
    <scope>NUCLEOTIDE SEQUENCE [LARGE SCALE GENOMIC DNA]</scope>
    <source>
        <strain evidence="4">H-22</strain>
    </source>
</reference>
<dbReference type="Proteomes" id="UP000011705">
    <property type="component" value="Chromosome"/>
</dbReference>
<dbReference type="RefSeq" id="WP_002684780.1">
    <property type="nucleotide sequence ID" value="NZ_CM001795.1"/>
</dbReference>
<gene>
    <name evidence="4" type="ORF">HMPREF9726_01629</name>
</gene>
<dbReference type="HOGENOM" id="CLU_064073_0_0_12"/>
<dbReference type="Pfam" id="PF13424">
    <property type="entry name" value="TPR_12"/>
    <property type="match status" value="1"/>
</dbReference>